<dbReference type="Proteomes" id="UP000007305">
    <property type="component" value="Chromosome 9"/>
</dbReference>
<dbReference type="Gramene" id="Zm00001eb400200_T001">
    <property type="protein sequence ID" value="Zm00001eb400200_P001"/>
    <property type="gene ID" value="Zm00001eb400200"/>
</dbReference>
<reference evidence="2" key="3">
    <citation type="submission" date="2021-05" db="UniProtKB">
        <authorList>
            <consortium name="EnsemblPlants"/>
        </authorList>
    </citation>
    <scope>IDENTIFICATION</scope>
    <source>
        <strain evidence="2">cv. B73</strain>
    </source>
</reference>
<sequence>SGLCSPVVRAAQQLVRPIVQPSLRRLSSSVWWCPPLHDGAPHSAHDLDLLPHDHDHAPFQPRHFCRTVHAPHARILHLFPSNSVPTWPRTADGQDWRCFSDPCSSPLAHLPPSVGAGEFVPCRIQLIAETIPPQETLGGGDDNIDPVDPRESVTGSEEPGLPEAAVMRKDMAAVSNKDGLPTRKDDDEDATSEPTTKPCRLLTALVCEYLE</sequence>
<protein>
    <submittedName>
        <fullName evidence="2">Uncharacterized protein</fullName>
    </submittedName>
</protein>
<evidence type="ECO:0000256" key="1">
    <source>
        <dbReference type="SAM" id="MobiDB-lite"/>
    </source>
</evidence>
<organism evidence="2 3">
    <name type="scientific">Zea mays</name>
    <name type="common">Maize</name>
    <dbReference type="NCBI Taxonomy" id="4577"/>
    <lineage>
        <taxon>Eukaryota</taxon>
        <taxon>Viridiplantae</taxon>
        <taxon>Streptophyta</taxon>
        <taxon>Embryophyta</taxon>
        <taxon>Tracheophyta</taxon>
        <taxon>Spermatophyta</taxon>
        <taxon>Magnoliopsida</taxon>
        <taxon>Liliopsida</taxon>
        <taxon>Poales</taxon>
        <taxon>Poaceae</taxon>
        <taxon>PACMAD clade</taxon>
        <taxon>Panicoideae</taxon>
        <taxon>Andropogonodae</taxon>
        <taxon>Andropogoneae</taxon>
        <taxon>Tripsacinae</taxon>
        <taxon>Zea</taxon>
    </lineage>
</organism>
<evidence type="ECO:0000313" key="3">
    <source>
        <dbReference type="Proteomes" id="UP000007305"/>
    </source>
</evidence>
<dbReference type="AlphaFoldDB" id="A0A804RC92"/>
<keyword evidence="3" id="KW-1185">Reference proteome</keyword>
<reference evidence="3" key="1">
    <citation type="journal article" date="2009" name="Science">
        <title>The B73 maize genome: complexity, diversity, and dynamics.</title>
        <authorList>
            <person name="Schnable P.S."/>
            <person name="Ware D."/>
            <person name="Fulton R.S."/>
            <person name="Stein J.C."/>
            <person name="Wei F."/>
            <person name="Pasternak S."/>
            <person name="Liang C."/>
            <person name="Zhang J."/>
            <person name="Fulton L."/>
            <person name="Graves T.A."/>
            <person name="Minx P."/>
            <person name="Reily A.D."/>
            <person name="Courtney L."/>
            <person name="Kruchowski S.S."/>
            <person name="Tomlinson C."/>
            <person name="Strong C."/>
            <person name="Delehaunty K."/>
            <person name="Fronick C."/>
            <person name="Courtney B."/>
            <person name="Rock S.M."/>
            <person name="Belter E."/>
            <person name="Du F."/>
            <person name="Kim K."/>
            <person name="Abbott R.M."/>
            <person name="Cotton M."/>
            <person name="Levy A."/>
            <person name="Marchetto P."/>
            <person name="Ochoa K."/>
            <person name="Jackson S.M."/>
            <person name="Gillam B."/>
            <person name="Chen W."/>
            <person name="Yan L."/>
            <person name="Higginbotham J."/>
            <person name="Cardenas M."/>
            <person name="Waligorski J."/>
            <person name="Applebaum E."/>
            <person name="Phelps L."/>
            <person name="Falcone J."/>
            <person name="Kanchi K."/>
            <person name="Thane T."/>
            <person name="Scimone A."/>
            <person name="Thane N."/>
            <person name="Henke J."/>
            <person name="Wang T."/>
            <person name="Ruppert J."/>
            <person name="Shah N."/>
            <person name="Rotter K."/>
            <person name="Hodges J."/>
            <person name="Ingenthron E."/>
            <person name="Cordes M."/>
            <person name="Kohlberg S."/>
            <person name="Sgro J."/>
            <person name="Delgado B."/>
            <person name="Mead K."/>
            <person name="Chinwalla A."/>
            <person name="Leonard S."/>
            <person name="Crouse K."/>
            <person name="Collura K."/>
            <person name="Kudrna D."/>
            <person name="Currie J."/>
            <person name="He R."/>
            <person name="Angelova A."/>
            <person name="Rajasekar S."/>
            <person name="Mueller T."/>
            <person name="Lomeli R."/>
            <person name="Scara G."/>
            <person name="Ko A."/>
            <person name="Delaney K."/>
            <person name="Wissotski M."/>
            <person name="Lopez G."/>
            <person name="Campos D."/>
            <person name="Braidotti M."/>
            <person name="Ashley E."/>
            <person name="Golser W."/>
            <person name="Kim H."/>
            <person name="Lee S."/>
            <person name="Lin J."/>
            <person name="Dujmic Z."/>
            <person name="Kim W."/>
            <person name="Talag J."/>
            <person name="Zuccolo A."/>
            <person name="Fan C."/>
            <person name="Sebastian A."/>
            <person name="Kramer M."/>
            <person name="Spiegel L."/>
            <person name="Nascimento L."/>
            <person name="Zutavern T."/>
            <person name="Miller B."/>
            <person name="Ambroise C."/>
            <person name="Muller S."/>
            <person name="Spooner W."/>
            <person name="Narechania A."/>
            <person name="Ren L."/>
            <person name="Wei S."/>
            <person name="Kumari S."/>
            <person name="Faga B."/>
            <person name="Levy M.J."/>
            <person name="McMahan L."/>
            <person name="Van Buren P."/>
            <person name="Vaughn M.W."/>
            <person name="Ying K."/>
            <person name="Yeh C.-T."/>
            <person name="Emrich S.J."/>
            <person name="Jia Y."/>
            <person name="Kalyanaraman A."/>
            <person name="Hsia A.-P."/>
            <person name="Barbazuk W.B."/>
            <person name="Baucom R.S."/>
            <person name="Brutnell T.P."/>
            <person name="Carpita N.C."/>
            <person name="Chaparro C."/>
            <person name="Chia J.-M."/>
            <person name="Deragon J.-M."/>
            <person name="Estill J.C."/>
            <person name="Fu Y."/>
            <person name="Jeddeloh J.A."/>
            <person name="Han Y."/>
            <person name="Lee H."/>
            <person name="Li P."/>
            <person name="Lisch D.R."/>
            <person name="Liu S."/>
            <person name="Liu Z."/>
            <person name="Nagel D.H."/>
            <person name="McCann M.C."/>
            <person name="SanMiguel P."/>
            <person name="Myers A.M."/>
            <person name="Nettleton D."/>
            <person name="Nguyen J."/>
            <person name="Penning B.W."/>
            <person name="Ponnala L."/>
            <person name="Schneider K.L."/>
            <person name="Schwartz D.C."/>
            <person name="Sharma A."/>
            <person name="Soderlund C."/>
            <person name="Springer N.M."/>
            <person name="Sun Q."/>
            <person name="Wang H."/>
            <person name="Waterman M."/>
            <person name="Westerman R."/>
            <person name="Wolfgruber T.K."/>
            <person name="Yang L."/>
            <person name="Yu Y."/>
            <person name="Zhang L."/>
            <person name="Zhou S."/>
            <person name="Zhu Q."/>
            <person name="Bennetzen J.L."/>
            <person name="Dawe R.K."/>
            <person name="Jiang J."/>
            <person name="Jiang N."/>
            <person name="Presting G.G."/>
            <person name="Wessler S.R."/>
            <person name="Aluru S."/>
            <person name="Martienssen R.A."/>
            <person name="Clifton S.W."/>
            <person name="McCombie W.R."/>
            <person name="Wing R.A."/>
            <person name="Wilson R.K."/>
        </authorList>
    </citation>
    <scope>NUCLEOTIDE SEQUENCE [LARGE SCALE GENOMIC DNA]</scope>
    <source>
        <strain evidence="3">cv. B73</strain>
    </source>
</reference>
<evidence type="ECO:0000313" key="2">
    <source>
        <dbReference type="EnsemblPlants" id="Zm00001eb400200_P001"/>
    </source>
</evidence>
<name>A0A804RC92_MAIZE</name>
<proteinExistence type="predicted"/>
<reference evidence="2" key="2">
    <citation type="submission" date="2019-07" db="EMBL/GenBank/DDBJ databases">
        <authorList>
            <person name="Seetharam A."/>
            <person name="Woodhouse M."/>
            <person name="Cannon E."/>
        </authorList>
    </citation>
    <scope>NUCLEOTIDE SEQUENCE [LARGE SCALE GENOMIC DNA]</scope>
    <source>
        <strain evidence="2">cv. B73</strain>
    </source>
</reference>
<accession>A0A804RC92</accession>
<dbReference type="EnsemblPlants" id="Zm00001eb400200_T002">
    <property type="protein sequence ID" value="Zm00001eb400200_P002"/>
    <property type="gene ID" value="Zm00001eb400200"/>
</dbReference>
<dbReference type="EnsemblPlants" id="Zm00001eb400200_T001">
    <property type="protein sequence ID" value="Zm00001eb400200_P001"/>
    <property type="gene ID" value="Zm00001eb400200"/>
</dbReference>
<feature type="region of interest" description="Disordered" evidence="1">
    <location>
        <begin position="133"/>
        <end position="197"/>
    </location>
</feature>
<dbReference type="Gramene" id="Zm00001eb400200_T002">
    <property type="protein sequence ID" value="Zm00001eb400200_P002"/>
    <property type="gene ID" value="Zm00001eb400200"/>
</dbReference>